<dbReference type="SMART" id="SM00906">
    <property type="entry name" value="Fungal_trans"/>
    <property type="match status" value="1"/>
</dbReference>
<evidence type="ECO:0000256" key="2">
    <source>
        <dbReference type="ARBA" id="ARBA00023242"/>
    </source>
</evidence>
<keyword evidence="2" id="KW-0539">Nucleus</keyword>
<dbReference type="GeneID" id="54589913"/>
<dbReference type="GO" id="GO:0006351">
    <property type="term" value="P:DNA-templated transcription"/>
    <property type="evidence" value="ECO:0007669"/>
    <property type="project" value="InterPro"/>
</dbReference>
<proteinExistence type="predicted"/>
<comment type="subcellular location">
    <subcellularLocation>
        <location evidence="1">Nucleus</location>
    </subcellularLocation>
</comment>
<keyword evidence="6" id="KW-1185">Reference proteome</keyword>
<dbReference type="CDD" id="cd12148">
    <property type="entry name" value="fungal_TF_MHR"/>
    <property type="match status" value="1"/>
</dbReference>
<dbReference type="EMBL" id="ML987203">
    <property type="protein sequence ID" value="KAF2244375.1"/>
    <property type="molecule type" value="Genomic_DNA"/>
</dbReference>
<gene>
    <name evidence="5" type="ORF">BU26DRAFT_99643</name>
</gene>
<dbReference type="InterPro" id="IPR050613">
    <property type="entry name" value="Sec_Metabolite_Reg"/>
</dbReference>
<feature type="region of interest" description="Disordered" evidence="3">
    <location>
        <begin position="541"/>
        <end position="584"/>
    </location>
</feature>
<dbReference type="PANTHER" id="PTHR31001">
    <property type="entry name" value="UNCHARACTERIZED TRANSCRIPTIONAL REGULATORY PROTEIN"/>
    <property type="match status" value="1"/>
</dbReference>
<protein>
    <recommendedName>
        <fullName evidence="4">Xylanolytic transcriptional activator regulatory domain-containing protein</fullName>
    </recommendedName>
</protein>
<dbReference type="Proteomes" id="UP000800094">
    <property type="component" value="Unassembled WGS sequence"/>
</dbReference>
<evidence type="ECO:0000313" key="5">
    <source>
        <dbReference type="EMBL" id="KAF2244375.1"/>
    </source>
</evidence>
<sequence length="655" mass="73900">MVSHLGYSEGSKYNLFSLMKKFDLLGTEAHSVDATERALRSAESQIRKCLEILPKRPIINCLIQHFFEEVNWISELIHPPMFLNRYEQWWKTFPGASVDSLEFGVLILRICALSAQFIPSRSYGEGRVLGIPVNTVRLHCRNLSQRLQKLTDHIKGAKTLASVQHLFYWCCYLENEGAITDAWYALGDAIRVSQDVGLHLPGCTLLEGSINDVEKDLRRRCFWTLFTWDKYFSLILDRKPWIQYDVSDISFPVMRIISGVPKASPEQPDAFTERLLEARLAKLWSSSFPNGPPNDGIYDVCAAEEFYEKICKIYIPDLPPVFSLRDPDTKWDSDLRMLPRQRQMLRISIYASTCQLFLPLLQLEEGQIANLPQYKKDILLSQRHRLVEGAMRLLDGVFTLHDLLGRRPTALFLLSYFSFHAAVVLSMHLIWTVSTRGHHLGGQHDLYGIASALDSPGSSPRRRGIGWRHREYVDKALRLLYDLEGVSIIAKLAVPQLEKVIAKLESMVPPEQEVAQQISADGNGIASVQASSNWLGFELTSGEDSAQGTESEQRYHQANLPTPASKARSPTQESNNPLSTYSDASLDSTLGGSVMSHMDDMFSFPIDFEGPFDHWAGLQEAGLGLPIPHMHTDVDDSRYQATSQPYVQDGTQVPG</sequence>
<evidence type="ECO:0000256" key="1">
    <source>
        <dbReference type="ARBA" id="ARBA00004123"/>
    </source>
</evidence>
<dbReference type="PANTHER" id="PTHR31001:SF87">
    <property type="entry name" value="COL-21"/>
    <property type="match status" value="1"/>
</dbReference>
<dbReference type="GO" id="GO:0005634">
    <property type="term" value="C:nucleus"/>
    <property type="evidence" value="ECO:0007669"/>
    <property type="project" value="UniProtKB-SubCell"/>
</dbReference>
<dbReference type="OrthoDB" id="5344325at2759"/>
<name>A0A6A6I1N8_9PLEO</name>
<dbReference type="RefSeq" id="XP_033679379.1">
    <property type="nucleotide sequence ID" value="XM_033836583.1"/>
</dbReference>
<evidence type="ECO:0000256" key="3">
    <source>
        <dbReference type="SAM" id="MobiDB-lite"/>
    </source>
</evidence>
<feature type="domain" description="Xylanolytic transcriptional activator regulatory" evidence="4">
    <location>
        <begin position="182"/>
        <end position="260"/>
    </location>
</feature>
<reference evidence="5" key="1">
    <citation type="journal article" date="2020" name="Stud. Mycol.">
        <title>101 Dothideomycetes genomes: a test case for predicting lifestyles and emergence of pathogens.</title>
        <authorList>
            <person name="Haridas S."/>
            <person name="Albert R."/>
            <person name="Binder M."/>
            <person name="Bloem J."/>
            <person name="Labutti K."/>
            <person name="Salamov A."/>
            <person name="Andreopoulos B."/>
            <person name="Baker S."/>
            <person name="Barry K."/>
            <person name="Bills G."/>
            <person name="Bluhm B."/>
            <person name="Cannon C."/>
            <person name="Castanera R."/>
            <person name="Culley D."/>
            <person name="Daum C."/>
            <person name="Ezra D."/>
            <person name="Gonzalez J."/>
            <person name="Henrissat B."/>
            <person name="Kuo A."/>
            <person name="Liang C."/>
            <person name="Lipzen A."/>
            <person name="Lutzoni F."/>
            <person name="Magnuson J."/>
            <person name="Mondo S."/>
            <person name="Nolan M."/>
            <person name="Ohm R."/>
            <person name="Pangilinan J."/>
            <person name="Park H.-J."/>
            <person name="Ramirez L."/>
            <person name="Alfaro M."/>
            <person name="Sun H."/>
            <person name="Tritt A."/>
            <person name="Yoshinaga Y."/>
            <person name="Zwiers L.-H."/>
            <person name="Turgeon B."/>
            <person name="Goodwin S."/>
            <person name="Spatafora J."/>
            <person name="Crous P."/>
            <person name="Grigoriev I."/>
        </authorList>
    </citation>
    <scope>NUCLEOTIDE SEQUENCE</scope>
    <source>
        <strain evidence="5">CBS 122368</strain>
    </source>
</reference>
<dbReference type="AlphaFoldDB" id="A0A6A6I1N8"/>
<evidence type="ECO:0000259" key="4">
    <source>
        <dbReference type="SMART" id="SM00906"/>
    </source>
</evidence>
<dbReference type="InterPro" id="IPR007219">
    <property type="entry name" value="XnlR_reg_dom"/>
</dbReference>
<dbReference type="GO" id="GO:0003677">
    <property type="term" value="F:DNA binding"/>
    <property type="evidence" value="ECO:0007669"/>
    <property type="project" value="InterPro"/>
</dbReference>
<organism evidence="5 6">
    <name type="scientific">Trematosphaeria pertusa</name>
    <dbReference type="NCBI Taxonomy" id="390896"/>
    <lineage>
        <taxon>Eukaryota</taxon>
        <taxon>Fungi</taxon>
        <taxon>Dikarya</taxon>
        <taxon>Ascomycota</taxon>
        <taxon>Pezizomycotina</taxon>
        <taxon>Dothideomycetes</taxon>
        <taxon>Pleosporomycetidae</taxon>
        <taxon>Pleosporales</taxon>
        <taxon>Massarineae</taxon>
        <taxon>Trematosphaeriaceae</taxon>
        <taxon>Trematosphaeria</taxon>
    </lineage>
</organism>
<accession>A0A6A6I1N8</accession>
<feature type="compositionally biased region" description="Polar residues" evidence="3">
    <location>
        <begin position="568"/>
        <end position="584"/>
    </location>
</feature>
<evidence type="ECO:0000313" key="6">
    <source>
        <dbReference type="Proteomes" id="UP000800094"/>
    </source>
</evidence>
<dbReference type="GO" id="GO:0008270">
    <property type="term" value="F:zinc ion binding"/>
    <property type="evidence" value="ECO:0007669"/>
    <property type="project" value="InterPro"/>
</dbReference>
<dbReference type="Pfam" id="PF04082">
    <property type="entry name" value="Fungal_trans"/>
    <property type="match status" value="1"/>
</dbReference>